<keyword evidence="2" id="KW-1185">Reference proteome</keyword>
<dbReference type="AlphaFoldDB" id="A0A6N8G294"/>
<organism evidence="1 2">
    <name type="scientific">Gloeocapsopsis dulcis AAB1 = 1H9</name>
    <dbReference type="NCBI Taxonomy" id="1433147"/>
    <lineage>
        <taxon>Bacteria</taxon>
        <taxon>Bacillati</taxon>
        <taxon>Cyanobacteriota</taxon>
        <taxon>Cyanophyceae</taxon>
        <taxon>Oscillatoriophycideae</taxon>
        <taxon>Chroococcales</taxon>
        <taxon>Chroococcaceae</taxon>
        <taxon>Gloeocapsopsis</taxon>
        <taxon>Gloeocapsopsis dulcis</taxon>
    </lineage>
</organism>
<name>A0A6N8G294_9CHRO</name>
<comment type="caution">
    <text evidence="1">The sequence shown here is derived from an EMBL/GenBank/DDBJ whole genome shotgun (WGS) entry which is preliminary data.</text>
</comment>
<protein>
    <submittedName>
        <fullName evidence="1">Uncharacterized protein</fullName>
    </submittedName>
</protein>
<sequence>MALPKNWGSWESTKKIIRITHNREVRKHFKNVIGDTGRATGRQALKTVLLIKSTDSAIITLNKQVYFNSIKGSSIPIATNIERWEHQIVEDRPQLVIVNREKNRFKPSPITISIPHYNGTQNPIVIPYRKGSYRGVLRCKDGSKLVVNAANETESLRVINHYKRYIKPGKKVNELPTVRKIKNSKFLEAQVFPMVADYYASGKSHQHTPTWRKNF</sequence>
<reference evidence="1 2" key="1">
    <citation type="journal article" date="2019" name="Front. Microbiol.">
        <title>Genomic Features for Desiccation Tolerance and Sugar Biosynthesis in the Extremophile Gloeocapsopsis sp. UTEX B3054.</title>
        <authorList>
            <person name="Urrejola C."/>
            <person name="Alcorta J."/>
            <person name="Salas L."/>
            <person name="Vasquez M."/>
            <person name="Polz M.F."/>
            <person name="Vicuna R."/>
            <person name="Diez B."/>
        </authorList>
    </citation>
    <scope>NUCLEOTIDE SEQUENCE [LARGE SCALE GENOMIC DNA]</scope>
    <source>
        <strain evidence="1 2">1H9</strain>
    </source>
</reference>
<evidence type="ECO:0000313" key="1">
    <source>
        <dbReference type="EMBL" id="MUL39311.1"/>
    </source>
</evidence>
<dbReference type="Proteomes" id="UP000441797">
    <property type="component" value="Unassembled WGS sequence"/>
</dbReference>
<dbReference type="RefSeq" id="WP_105219413.1">
    <property type="nucleotide sequence ID" value="NZ_CAWNSU010000035.1"/>
</dbReference>
<gene>
    <name evidence="1" type="ORF">BWI75_24235</name>
</gene>
<dbReference type="EMBL" id="NAPY01000073">
    <property type="protein sequence ID" value="MUL39311.1"/>
    <property type="molecule type" value="Genomic_DNA"/>
</dbReference>
<proteinExistence type="predicted"/>
<evidence type="ECO:0000313" key="2">
    <source>
        <dbReference type="Proteomes" id="UP000441797"/>
    </source>
</evidence>
<dbReference type="OrthoDB" id="574711at2"/>
<accession>A0A6N8G294</accession>